<organism evidence="1 2">
    <name type="scientific">Citrobacter phage NS1</name>
    <dbReference type="NCBI Taxonomy" id="2766968"/>
    <lineage>
        <taxon>Viruses</taxon>
        <taxon>Duplodnaviria</taxon>
        <taxon>Heunggongvirae</taxon>
        <taxon>Uroviricota</taxon>
        <taxon>Caudoviricetes</taxon>
        <taxon>Autographivirales</taxon>
        <taxon>Autotranscriptaviridae</taxon>
        <taxon>Studiervirinae</taxon>
        <taxon>Kayfunavirus</taxon>
        <taxon>Kayfunavirus NS1</taxon>
    </lineage>
</organism>
<protein>
    <submittedName>
        <fullName evidence="1">Uncharacterized protein</fullName>
    </submittedName>
</protein>
<evidence type="ECO:0000313" key="2">
    <source>
        <dbReference type="Proteomes" id="UP000516164"/>
    </source>
</evidence>
<reference evidence="1 2" key="1">
    <citation type="submission" date="2019-11" db="EMBL/GenBank/DDBJ databases">
        <authorList>
            <person name="Kumar P."/>
            <person name="Meghvansi M.K."/>
            <person name="Kamboj D.V."/>
        </authorList>
    </citation>
    <scope>NUCLEOTIDE SEQUENCE [LARGE SCALE GENOMIC DNA]</scope>
    <source>
        <strain evidence="1">NS1</strain>
    </source>
</reference>
<dbReference type="Proteomes" id="UP000516164">
    <property type="component" value="Segment"/>
</dbReference>
<proteinExistence type="predicted"/>
<name>A0A7G9IRC4_9CAUD</name>
<keyword evidence="2" id="KW-1185">Reference proteome</keyword>
<accession>A0A7G9IRC4</accession>
<sequence>MVGLLRSKLWLSYSDSLGSGWWPIRKETQQSEDHWVDV</sequence>
<dbReference type="EMBL" id="MN715150">
    <property type="protein sequence ID" value="QNM37856.1"/>
    <property type="molecule type" value="Genomic_DNA"/>
</dbReference>
<evidence type="ECO:0000313" key="1">
    <source>
        <dbReference type="EMBL" id="QNM37856.1"/>
    </source>
</evidence>